<proteinExistence type="predicted"/>
<name>A0A6C0EU15_9ZZZZ</name>
<protein>
    <recommendedName>
        <fullName evidence="1">DNA-directed RNA polymerase II subunit RPB9-like zinc ribbon domain-containing protein</fullName>
    </recommendedName>
</protein>
<dbReference type="Gene3D" id="2.20.25.10">
    <property type="match status" value="1"/>
</dbReference>
<dbReference type="Pfam" id="PF02150">
    <property type="entry name" value="Zn_ribbon_RPB9"/>
    <property type="match status" value="1"/>
</dbReference>
<sequence>MKFCPACRNMLFGIDEDTVDGKKVAVLSCRKCSYKEPVSAENPLVYEHVLREDKTARLALNPYLKNDPTLNHLTNIVCPNVECPSRSKGVKPDIVSVKINEKNLVWMYQCVHCDTMWKQASCVH</sequence>
<feature type="domain" description="DNA-directed RNA polymerase II subunit RPB9-like zinc ribbon" evidence="1">
    <location>
        <begin position="2"/>
        <end position="60"/>
    </location>
</feature>
<dbReference type="GO" id="GO:0006351">
    <property type="term" value="P:DNA-templated transcription"/>
    <property type="evidence" value="ECO:0007669"/>
    <property type="project" value="InterPro"/>
</dbReference>
<dbReference type="AlphaFoldDB" id="A0A6C0EU15"/>
<organism evidence="2">
    <name type="scientific">viral metagenome</name>
    <dbReference type="NCBI Taxonomy" id="1070528"/>
    <lineage>
        <taxon>unclassified sequences</taxon>
        <taxon>metagenomes</taxon>
        <taxon>organismal metagenomes</taxon>
    </lineage>
</organism>
<dbReference type="EMBL" id="MN738912">
    <property type="protein sequence ID" value="QHT30775.1"/>
    <property type="molecule type" value="Genomic_DNA"/>
</dbReference>
<accession>A0A6C0EU15</accession>
<evidence type="ECO:0000313" key="2">
    <source>
        <dbReference type="EMBL" id="QHT30775.1"/>
    </source>
</evidence>
<reference evidence="2" key="1">
    <citation type="journal article" date="2020" name="Nature">
        <title>Giant virus diversity and host interactions through global metagenomics.</title>
        <authorList>
            <person name="Schulz F."/>
            <person name="Roux S."/>
            <person name="Paez-Espino D."/>
            <person name="Jungbluth S."/>
            <person name="Walsh D.A."/>
            <person name="Denef V.J."/>
            <person name="McMahon K.D."/>
            <person name="Konstantinidis K.T."/>
            <person name="Eloe-Fadrosh E.A."/>
            <person name="Kyrpides N.C."/>
            <person name="Woyke T."/>
        </authorList>
    </citation>
    <scope>NUCLEOTIDE SEQUENCE</scope>
    <source>
        <strain evidence="2">GVMAG-M-3300009151-50</strain>
    </source>
</reference>
<dbReference type="InterPro" id="IPR001529">
    <property type="entry name" value="Zn_ribbon_RPB9"/>
</dbReference>
<dbReference type="SMART" id="SM00661">
    <property type="entry name" value="RPOL9"/>
    <property type="match status" value="1"/>
</dbReference>
<evidence type="ECO:0000259" key="1">
    <source>
        <dbReference type="SMART" id="SM00661"/>
    </source>
</evidence>